<protein>
    <submittedName>
        <fullName evidence="1">Uncharacterized protein</fullName>
    </submittedName>
</protein>
<name>A0ACC8XAG1_9FIRM</name>
<dbReference type="Proteomes" id="UP000188605">
    <property type="component" value="Unassembled WGS sequence"/>
</dbReference>
<organism evidence="1 2">
    <name type="scientific">Candidatus Epulonipiscium fishelsonii</name>
    <dbReference type="NCBI Taxonomy" id="77094"/>
    <lineage>
        <taxon>Bacteria</taxon>
        <taxon>Bacillati</taxon>
        <taxon>Bacillota</taxon>
        <taxon>Clostridia</taxon>
        <taxon>Lachnospirales</taxon>
        <taxon>Lachnospiraceae</taxon>
        <taxon>Candidatus Epulonipiscium</taxon>
    </lineage>
</organism>
<sequence>MMLAVLVPSFSVEALPESYIPMPIADEEGGEEEEELPRIDIGLMWEPFRLPEDSEKYNTPGFQSLEFKDEWVGASFDLQEKDTKLIYYVMRDYIYDSDNDGIDNTVTLPVKVEHQIIPYTGGYKVSTKVFENKHFEEDGVGLYPFVTTEDPNLYDLGLNTTNTGYQIYAPKDDNEVGDDAYKQFFDGRGAYYNASTEERPDFKADNIIEYKHYTGGFSDKGDWGHNIRLQKDDLEWTYMIDMDEKRFIINTNGAPPGIFFEIRVEVDGMQDSTLKLRSLETPSTEDQLGWLNGQISKSTHWLVDTMDSDGNPVEPTPKDLDQIDEFILGPTPSDIIPPEGTTGEGLTGNDAAFMTIPGGRPGIQIKFKHPLQIVEDGNIIENADGTRFDLTTMAGINMEIGLKLEDTEGKEQAIALNFDLETKTQEKNEDEYSQNKTGGKYLIKYEDDYYQIDIVKDDVLYDEWAENSFDDWQDEFFGWPYLESSMILDEVKIVLTKSEGDSQGLITLDNNLFESEHTYLEFNLEIPSEETAYIRFKPYNRILQDDTYTLLVDIAQNNSEGKGTTIVSGTDRITVDYPNGTPEYQIRTDHTRGLFGWSQRLIYDESKQDSPFPPAVPTGVEITDTYAIANLRYPFDPDKVEAIGFDLSWNMPFNSESRLYDELEEKDLYYEVFFHTLSNTEEEDDKSLVKIFQITQDKTIADADSEKQVKIIDFTAENDVEGVPNISKKSPVMELYAGQMDGTGDFQFIVSDLQLKGIFDKSIDTIGAPILKEEYDKDKPDEKFKGHLGMTNYPSSVITEDESYNIQPGEPVAAEIPNVYYLTIRAVYDFHDDDVINSTTSETYISQKLLASNYSMPGVANTSIKEDIIPTIEKMYEEIAINKQTGEIDGHQIGFEIVNLTDYYQTMLWPTSWEMWDLKGVFVDDDDETTINTDDGDNSENRVTPGYILDDNRTYELFLYQDEPSDDIDDAEQGYIQDQLGPEFGIQGDANWDNDILNLNYSENSASNKLIYDMYEIESTTDGLYTPRVKLTDFDMQALRNGKVLGFYFDDNMNFNSRDGDMNLRNIIFEGLDSNQIYYTQARVKIKVARDPKLQGANLDPQKWTLYSPLSKINTFTTESLPTGPTPDEQTPIAPTDFKLIDVSSSSAKVGWTKAATITPASYELIRTNNRKLDEKYLDKQLTLNAIFQDNSDIVLFHNEEVGKATELTNIDLSPNTLYYYYLRSVITLPTGEEMYSDWVMLPVTTKSIQPPSSLKVELPMFYDYELKNEVVVSFMAPGPLDDSYSFEISIRGEDDEDYIGSMDPNFPYDLYENPERLNDDPSAETGYEFVDFLIQDLDSGKRYDIKVRVVQTQPDGTILKSLFSNMVSHRTEFDAEEEEKEDLFEDLLDKYDYETGQLGNSSFWEFDGSETKKVYKYRMSYLETDFAVSGSYDIINDEDMEKAIYYFPSEAFEMANDENTTLNFKIDDYAISIRPDTIDDSLEPIEDAKYEESTRRIEDYYIMVELEVKEARESVFGQEAIMPQLEVNAEVVSLEEEDSTIELEIEDSLRDAIAEEREDLERNLEQEFENPYIDIEYLESLVEKEIDDVKEKHQRVAGKIVSSEIDGDTTITEANNAISLNIKVDSNKINVYYLDEYDDWIKQSSFKVANGYSINAQNFGTYVITGQEERESVTVPSIPIKDDIISQYQLDDLFSTDEDSMQYGATKDATYQAVARMLGAPESAEPMMFLQRYGIDIIRTKLDEPIRQDEAIYVLMQAYEVMNKVDVDTVQLRNKQSITNIGAFQPKYQNYVSAAVALGIIDAENSQVIPSKKMSIESILGIIDKIVP</sequence>
<accession>A0ACC8XAG1</accession>
<reference evidence="1" key="1">
    <citation type="submission" date="2016-08" db="EMBL/GenBank/DDBJ databases">
        <authorList>
            <person name="Ngugi D.K."/>
            <person name="Miyake S."/>
            <person name="Stingl U."/>
        </authorList>
    </citation>
    <scope>NUCLEOTIDE SEQUENCE</scope>
    <source>
        <strain evidence="1">SCG-B11WGA-EpuloA1</strain>
    </source>
</reference>
<dbReference type="EMBL" id="LJDB01000064">
    <property type="protein sequence ID" value="ONI39348.1"/>
    <property type="molecule type" value="Genomic_DNA"/>
</dbReference>
<comment type="caution">
    <text evidence="1">The sequence shown here is derived from an EMBL/GenBank/DDBJ whole genome shotgun (WGS) entry which is preliminary data.</text>
</comment>
<gene>
    <name evidence="1" type="ORF">AN396_08055</name>
</gene>
<evidence type="ECO:0000313" key="1">
    <source>
        <dbReference type="EMBL" id="ONI39348.1"/>
    </source>
</evidence>
<keyword evidence="2" id="KW-1185">Reference proteome</keyword>
<evidence type="ECO:0000313" key="2">
    <source>
        <dbReference type="Proteomes" id="UP000188605"/>
    </source>
</evidence>
<proteinExistence type="predicted"/>